<dbReference type="Proteomes" id="UP000218887">
    <property type="component" value="Unassembled WGS sequence"/>
</dbReference>
<keyword evidence="2" id="KW-1185">Reference proteome</keyword>
<comment type="caution">
    <text evidence="1">The sequence shown here is derived from an EMBL/GenBank/DDBJ whole genome shotgun (WGS) entry which is preliminary data.</text>
</comment>
<dbReference type="RefSeq" id="WP_095654969.1">
    <property type="nucleotide sequence ID" value="NZ_NPOA01000004.1"/>
</dbReference>
<accession>A0A2A2IFD1</accession>
<evidence type="ECO:0000313" key="1">
    <source>
        <dbReference type="EMBL" id="PAV30367.1"/>
    </source>
</evidence>
<evidence type="ECO:0000313" key="2">
    <source>
        <dbReference type="Proteomes" id="UP000218887"/>
    </source>
</evidence>
<protein>
    <submittedName>
        <fullName evidence="1">Uncharacterized protein</fullName>
    </submittedName>
</protein>
<dbReference type="AlphaFoldDB" id="A0A2A2IFD1"/>
<proteinExistence type="predicted"/>
<reference evidence="1 2" key="1">
    <citation type="submission" date="2017-08" db="EMBL/GenBank/DDBJ databases">
        <title>Virgibacillus indicus sp. nov. and Virgibacillus profoundi sp. nov, two moderately halophilic bacteria isolated from marine sediment by using the Microfluidic Streak Plate.</title>
        <authorList>
            <person name="Xu B."/>
            <person name="Hu B."/>
            <person name="Wang J."/>
            <person name="Zhu Y."/>
            <person name="Huang L."/>
            <person name="Du W."/>
            <person name="Huang Y."/>
        </authorList>
    </citation>
    <scope>NUCLEOTIDE SEQUENCE [LARGE SCALE GENOMIC DNA]</scope>
    <source>
        <strain evidence="1 2">IO3-P3-H5</strain>
    </source>
</reference>
<dbReference type="EMBL" id="NPOA01000004">
    <property type="protein sequence ID" value="PAV30367.1"/>
    <property type="molecule type" value="Genomic_DNA"/>
</dbReference>
<organism evidence="1 2">
    <name type="scientific">Virgibacillus profundi</name>
    <dbReference type="NCBI Taxonomy" id="2024555"/>
    <lineage>
        <taxon>Bacteria</taxon>
        <taxon>Bacillati</taxon>
        <taxon>Bacillota</taxon>
        <taxon>Bacilli</taxon>
        <taxon>Bacillales</taxon>
        <taxon>Bacillaceae</taxon>
        <taxon>Virgibacillus</taxon>
    </lineage>
</organism>
<name>A0A2A2IFD1_9BACI</name>
<dbReference type="OrthoDB" id="2990851at2"/>
<sequence>MLPIDTLLEIHNDDFELWKEEKYGVKFYHVSIEGYIGFEKLEDFIELYEHFLGELQQYLIENNYPKTEKSGWKRIYSKRAMDICYGNDCYWIFLDGYESAEIWDAYYYLEDVINQLREVKASI</sequence>
<gene>
    <name evidence="1" type="ORF">CIL05_07805</name>
</gene>